<dbReference type="RefSeq" id="XP_056689176.1">
    <property type="nucleotide sequence ID" value="XM_056833198.1"/>
</dbReference>
<dbReference type="PANTHER" id="PTHR46890:SF48">
    <property type="entry name" value="RNA-DIRECTED DNA POLYMERASE"/>
    <property type="match status" value="1"/>
</dbReference>
<feature type="domain" description="Reverse transcriptase" evidence="1">
    <location>
        <begin position="255"/>
        <end position="347"/>
    </location>
</feature>
<dbReference type="GeneID" id="130463913"/>
<accession>A0ABM3R0L8</accession>
<keyword evidence="2" id="KW-1185">Reference proteome</keyword>
<gene>
    <name evidence="3" type="primary">LOC130463913</name>
</gene>
<evidence type="ECO:0000313" key="2">
    <source>
        <dbReference type="Proteomes" id="UP000813463"/>
    </source>
</evidence>
<name>A0ABM3R0L8_SPIOL</name>
<dbReference type="InterPro" id="IPR000477">
    <property type="entry name" value="RT_dom"/>
</dbReference>
<evidence type="ECO:0000259" key="1">
    <source>
        <dbReference type="Pfam" id="PF00078"/>
    </source>
</evidence>
<protein>
    <recommendedName>
        <fullName evidence="1">Reverse transcriptase domain-containing protein</fullName>
    </recommendedName>
</protein>
<dbReference type="Proteomes" id="UP000813463">
    <property type="component" value="Chromosome 1"/>
</dbReference>
<reference evidence="2" key="1">
    <citation type="journal article" date="2021" name="Nat. Commun.">
        <title>Genomic analyses provide insights into spinach domestication and the genetic basis of agronomic traits.</title>
        <authorList>
            <person name="Cai X."/>
            <person name="Sun X."/>
            <person name="Xu C."/>
            <person name="Sun H."/>
            <person name="Wang X."/>
            <person name="Ge C."/>
            <person name="Zhang Z."/>
            <person name="Wang Q."/>
            <person name="Fei Z."/>
            <person name="Jiao C."/>
            <person name="Wang Q."/>
        </authorList>
    </citation>
    <scope>NUCLEOTIDE SEQUENCE [LARGE SCALE GENOMIC DNA]</scope>
    <source>
        <strain evidence="2">cv. Varoflay</strain>
    </source>
</reference>
<dbReference type="InterPro" id="IPR052343">
    <property type="entry name" value="Retrotransposon-Effector_Assoc"/>
</dbReference>
<dbReference type="PANTHER" id="PTHR46890">
    <property type="entry name" value="NON-LTR RETROLELEMENT REVERSE TRANSCRIPTASE-LIKE PROTEIN-RELATED"/>
    <property type="match status" value="1"/>
</dbReference>
<proteinExistence type="predicted"/>
<dbReference type="Pfam" id="PF00078">
    <property type="entry name" value="RVT_1"/>
    <property type="match status" value="1"/>
</dbReference>
<sequence>MIETLLVNCLPDKAKGGKPFRFPNYLAEHSQFCPQVENVWSTAGGSGSDMFKLWNKLKLVKLKLKTLHKEEFAGIKEREKACIGNLRKWLKVDEIALRQKSRIQWLQVGDTNHHLFFSSVKERNKQNRISVLFDENNNKLVESDVIQEEMVSFYRKLLGSAASSLSAVHIPTLGSGNKLSTSVRNWLSREVTTIEIDQALKSIGDDKAPGLDGLNVVFFKKTWHIIKMDVYKAVLEVFRINTLLAQYNCTSINLVPKSVIGDVVSESQSGFIPGRKISDNILLATELIKGYTRAHVSPKYLLKVDLKKAYDSIEWSFLKDVMIELGFPGCFVNWIFTCLTTVSYSILINGKPTKPFSAK</sequence>
<reference evidence="3" key="2">
    <citation type="submission" date="2025-08" db="UniProtKB">
        <authorList>
            <consortium name="RefSeq"/>
        </authorList>
    </citation>
    <scope>IDENTIFICATION</scope>
    <source>
        <tissue evidence="3">Leaf</tissue>
    </source>
</reference>
<organism evidence="2 3">
    <name type="scientific">Spinacia oleracea</name>
    <name type="common">Spinach</name>
    <dbReference type="NCBI Taxonomy" id="3562"/>
    <lineage>
        <taxon>Eukaryota</taxon>
        <taxon>Viridiplantae</taxon>
        <taxon>Streptophyta</taxon>
        <taxon>Embryophyta</taxon>
        <taxon>Tracheophyta</taxon>
        <taxon>Spermatophyta</taxon>
        <taxon>Magnoliopsida</taxon>
        <taxon>eudicotyledons</taxon>
        <taxon>Gunneridae</taxon>
        <taxon>Pentapetalae</taxon>
        <taxon>Caryophyllales</taxon>
        <taxon>Chenopodiaceae</taxon>
        <taxon>Chenopodioideae</taxon>
        <taxon>Anserineae</taxon>
        <taxon>Spinacia</taxon>
    </lineage>
</organism>
<evidence type="ECO:0000313" key="3">
    <source>
        <dbReference type="RefSeq" id="XP_056689176.1"/>
    </source>
</evidence>